<proteinExistence type="predicted"/>
<reference evidence="2 3" key="1">
    <citation type="submission" date="2023-04" db="EMBL/GenBank/DDBJ databases">
        <title>Forest soil microbial communities from Buena Vista Peninsula, Colon Province, Panama.</title>
        <authorList>
            <person name="Bouskill N."/>
        </authorList>
    </citation>
    <scope>NUCLEOTIDE SEQUENCE [LARGE SCALE GENOMIC DNA]</scope>
    <source>
        <strain evidence="2 3">AC80</strain>
    </source>
</reference>
<evidence type="ECO:0000256" key="1">
    <source>
        <dbReference type="SAM" id="MobiDB-lite"/>
    </source>
</evidence>
<feature type="region of interest" description="Disordered" evidence="1">
    <location>
        <begin position="44"/>
        <end position="65"/>
    </location>
</feature>
<name>A0ABT6L8J9_9MYCO</name>
<organism evidence="2 3">
    <name type="scientific">Mycolicibacterium frederiksbergense</name>
    <dbReference type="NCBI Taxonomy" id="117567"/>
    <lineage>
        <taxon>Bacteria</taxon>
        <taxon>Bacillati</taxon>
        <taxon>Actinomycetota</taxon>
        <taxon>Actinomycetes</taxon>
        <taxon>Mycobacteriales</taxon>
        <taxon>Mycobacteriaceae</taxon>
        <taxon>Mycolicibacterium</taxon>
    </lineage>
</organism>
<feature type="non-terminal residue" evidence="2">
    <location>
        <position position="65"/>
    </location>
</feature>
<evidence type="ECO:0008006" key="4">
    <source>
        <dbReference type="Google" id="ProtNLM"/>
    </source>
</evidence>
<protein>
    <recommendedName>
        <fullName evidence="4">ABC transporter substrate-binding protein</fullName>
    </recommendedName>
</protein>
<dbReference type="RefSeq" id="WP_280835803.1">
    <property type="nucleotide sequence ID" value="NZ_JARXVE010000017.1"/>
</dbReference>
<comment type="caution">
    <text evidence="2">The sequence shown here is derived from an EMBL/GenBank/DDBJ whole genome shotgun (WGS) entry which is preliminary data.</text>
</comment>
<sequence length="65" mass="7144">MNKLICPVRGRALRRVMAPTRRRRMKFWASGLIVLLMAATAGCSGKTEESSGNSALTPQQVREIA</sequence>
<keyword evidence="3" id="KW-1185">Reference proteome</keyword>
<dbReference type="EMBL" id="JARXVE010000017">
    <property type="protein sequence ID" value="MDH6199254.1"/>
    <property type="molecule type" value="Genomic_DNA"/>
</dbReference>
<accession>A0ABT6L8J9</accession>
<evidence type="ECO:0000313" key="2">
    <source>
        <dbReference type="EMBL" id="MDH6199254.1"/>
    </source>
</evidence>
<evidence type="ECO:0000313" key="3">
    <source>
        <dbReference type="Proteomes" id="UP001160130"/>
    </source>
</evidence>
<feature type="compositionally biased region" description="Polar residues" evidence="1">
    <location>
        <begin position="50"/>
        <end position="65"/>
    </location>
</feature>
<gene>
    <name evidence="2" type="ORF">M2272_005923</name>
</gene>
<dbReference type="Proteomes" id="UP001160130">
    <property type="component" value="Unassembled WGS sequence"/>
</dbReference>